<dbReference type="AlphaFoldDB" id="A0A418WIZ3"/>
<gene>
    <name evidence="10" type="ORF">D3874_13015</name>
</gene>
<dbReference type="PROSITE" id="PS50110">
    <property type="entry name" value="RESPONSE_REGULATORY"/>
    <property type="match status" value="1"/>
</dbReference>
<dbReference type="Gene3D" id="3.40.50.2300">
    <property type="match status" value="1"/>
</dbReference>
<keyword evidence="1 6" id="KW-0597">Phosphoprotein</keyword>
<organism evidence="10 11">
    <name type="scientific">Oleomonas cavernae</name>
    <dbReference type="NCBI Taxonomy" id="2320859"/>
    <lineage>
        <taxon>Bacteria</taxon>
        <taxon>Pseudomonadati</taxon>
        <taxon>Pseudomonadota</taxon>
        <taxon>Alphaproteobacteria</taxon>
        <taxon>Acetobacterales</taxon>
        <taxon>Acetobacteraceae</taxon>
        <taxon>Oleomonas</taxon>
    </lineage>
</organism>
<dbReference type="Proteomes" id="UP000284605">
    <property type="component" value="Unassembled WGS sequence"/>
</dbReference>
<dbReference type="SUPFAM" id="SSF46894">
    <property type="entry name" value="C-terminal effector domain of the bipartite response regulators"/>
    <property type="match status" value="1"/>
</dbReference>
<dbReference type="SMART" id="SM00448">
    <property type="entry name" value="REC"/>
    <property type="match status" value="1"/>
</dbReference>
<evidence type="ECO:0000259" key="8">
    <source>
        <dbReference type="PROSITE" id="PS50110"/>
    </source>
</evidence>
<evidence type="ECO:0000256" key="1">
    <source>
        <dbReference type="ARBA" id="ARBA00022553"/>
    </source>
</evidence>
<dbReference type="SUPFAM" id="SSF52172">
    <property type="entry name" value="CheY-like"/>
    <property type="match status" value="1"/>
</dbReference>
<keyword evidence="4 7" id="KW-0238">DNA-binding</keyword>
<dbReference type="Pfam" id="PF00486">
    <property type="entry name" value="Trans_reg_C"/>
    <property type="match status" value="1"/>
</dbReference>
<dbReference type="GO" id="GO:0000976">
    <property type="term" value="F:transcription cis-regulatory region binding"/>
    <property type="evidence" value="ECO:0007669"/>
    <property type="project" value="TreeGrafter"/>
</dbReference>
<dbReference type="FunFam" id="3.40.50.2300:FF:000001">
    <property type="entry name" value="DNA-binding response regulator PhoB"/>
    <property type="match status" value="1"/>
</dbReference>
<evidence type="ECO:0000259" key="9">
    <source>
        <dbReference type="PROSITE" id="PS51755"/>
    </source>
</evidence>
<dbReference type="Gene3D" id="6.10.250.690">
    <property type="match status" value="1"/>
</dbReference>
<dbReference type="SMART" id="SM00862">
    <property type="entry name" value="Trans_reg_C"/>
    <property type="match status" value="1"/>
</dbReference>
<evidence type="ECO:0000256" key="5">
    <source>
        <dbReference type="ARBA" id="ARBA00023163"/>
    </source>
</evidence>
<dbReference type="CDD" id="cd00383">
    <property type="entry name" value="trans_reg_C"/>
    <property type="match status" value="1"/>
</dbReference>
<name>A0A418WIZ3_9PROT</name>
<evidence type="ECO:0000256" key="2">
    <source>
        <dbReference type="ARBA" id="ARBA00023012"/>
    </source>
</evidence>
<comment type="caution">
    <text evidence="10">The sequence shown here is derived from an EMBL/GenBank/DDBJ whole genome shotgun (WGS) entry which is preliminary data.</text>
</comment>
<dbReference type="GO" id="GO:0000156">
    <property type="term" value="F:phosphorelay response regulator activity"/>
    <property type="evidence" value="ECO:0007669"/>
    <property type="project" value="TreeGrafter"/>
</dbReference>
<reference evidence="10 11" key="1">
    <citation type="submission" date="2018-09" db="EMBL/GenBank/DDBJ databases">
        <authorList>
            <person name="Zhu H."/>
        </authorList>
    </citation>
    <scope>NUCLEOTIDE SEQUENCE [LARGE SCALE GENOMIC DNA]</scope>
    <source>
        <strain evidence="10 11">K1W22B-8</strain>
    </source>
</reference>
<feature type="DNA-binding region" description="OmpR/PhoB-type" evidence="7">
    <location>
        <begin position="130"/>
        <end position="228"/>
    </location>
</feature>
<dbReference type="EMBL" id="QYUK01000011">
    <property type="protein sequence ID" value="RJF89974.1"/>
    <property type="molecule type" value="Genomic_DNA"/>
</dbReference>
<feature type="domain" description="Response regulatory" evidence="8">
    <location>
        <begin position="4"/>
        <end position="117"/>
    </location>
</feature>
<dbReference type="Gene3D" id="1.10.10.10">
    <property type="entry name" value="Winged helix-like DNA-binding domain superfamily/Winged helix DNA-binding domain"/>
    <property type="match status" value="1"/>
</dbReference>
<dbReference type="InterPro" id="IPR001867">
    <property type="entry name" value="OmpR/PhoB-type_DNA-bd"/>
</dbReference>
<protein>
    <submittedName>
        <fullName evidence="10">DNA-binding response regulator</fullName>
    </submittedName>
</protein>
<dbReference type="PANTHER" id="PTHR48111:SF59">
    <property type="entry name" value="TRANSCRIPTIONAL REGULATORY PROTEIN BAER"/>
    <property type="match status" value="1"/>
</dbReference>
<keyword evidence="11" id="KW-1185">Reference proteome</keyword>
<feature type="domain" description="OmpR/PhoB-type" evidence="9">
    <location>
        <begin position="130"/>
        <end position="228"/>
    </location>
</feature>
<dbReference type="InterPro" id="IPR039420">
    <property type="entry name" value="WalR-like"/>
</dbReference>
<keyword evidence="2" id="KW-0902">Two-component regulatory system</keyword>
<sequence length="234" mass="25348">MPHTVLIADDDPHIRELLAFALAKAGMATVEAEDGDAALAKARSHNPDLIILDINMPRMDGLEVCRRLRAASAVPVLFLSSRDDEIDRVLGLEMGADDYVVKPFSPREVVARVGAILKRSNGQRAPEAPAKARSHGRLSLDPDGWQASWAGTKVSLTATEFQLLHVLAATPNKVFARDEIIDRLHGPGFAITDRTVDSHIRHIRRKFAGLGALDVIETRAGIGYRIGACLGPAD</sequence>
<evidence type="ECO:0000256" key="7">
    <source>
        <dbReference type="PROSITE-ProRule" id="PRU01091"/>
    </source>
</evidence>
<accession>A0A418WIZ3</accession>
<dbReference type="InterPro" id="IPR016032">
    <property type="entry name" value="Sig_transdc_resp-reg_C-effctor"/>
</dbReference>
<keyword evidence="5" id="KW-0804">Transcription</keyword>
<dbReference type="GO" id="GO:0032993">
    <property type="term" value="C:protein-DNA complex"/>
    <property type="evidence" value="ECO:0007669"/>
    <property type="project" value="TreeGrafter"/>
</dbReference>
<dbReference type="PANTHER" id="PTHR48111">
    <property type="entry name" value="REGULATOR OF RPOS"/>
    <property type="match status" value="1"/>
</dbReference>
<evidence type="ECO:0000256" key="4">
    <source>
        <dbReference type="ARBA" id="ARBA00023125"/>
    </source>
</evidence>
<proteinExistence type="predicted"/>
<evidence type="ECO:0000256" key="6">
    <source>
        <dbReference type="PROSITE-ProRule" id="PRU00169"/>
    </source>
</evidence>
<evidence type="ECO:0000313" key="11">
    <source>
        <dbReference type="Proteomes" id="UP000284605"/>
    </source>
</evidence>
<dbReference type="GO" id="GO:0006355">
    <property type="term" value="P:regulation of DNA-templated transcription"/>
    <property type="evidence" value="ECO:0007669"/>
    <property type="project" value="InterPro"/>
</dbReference>
<dbReference type="InterPro" id="IPR036388">
    <property type="entry name" value="WH-like_DNA-bd_sf"/>
</dbReference>
<dbReference type="InterPro" id="IPR011006">
    <property type="entry name" value="CheY-like_superfamily"/>
</dbReference>
<dbReference type="GO" id="GO:0005829">
    <property type="term" value="C:cytosol"/>
    <property type="evidence" value="ECO:0007669"/>
    <property type="project" value="TreeGrafter"/>
</dbReference>
<dbReference type="PROSITE" id="PS51755">
    <property type="entry name" value="OMPR_PHOB"/>
    <property type="match status" value="1"/>
</dbReference>
<dbReference type="OrthoDB" id="9802426at2"/>
<feature type="modified residue" description="4-aspartylphosphate" evidence="6">
    <location>
        <position position="53"/>
    </location>
</feature>
<evidence type="ECO:0000313" key="10">
    <source>
        <dbReference type="EMBL" id="RJF89974.1"/>
    </source>
</evidence>
<evidence type="ECO:0000256" key="3">
    <source>
        <dbReference type="ARBA" id="ARBA00023015"/>
    </source>
</evidence>
<dbReference type="InterPro" id="IPR001789">
    <property type="entry name" value="Sig_transdc_resp-reg_receiver"/>
</dbReference>
<keyword evidence="3" id="KW-0805">Transcription regulation</keyword>
<dbReference type="Pfam" id="PF00072">
    <property type="entry name" value="Response_reg"/>
    <property type="match status" value="1"/>
</dbReference>